<protein>
    <submittedName>
        <fullName evidence="1">Uncharacterized protein</fullName>
    </submittedName>
</protein>
<evidence type="ECO:0000313" key="2">
    <source>
        <dbReference type="Proteomes" id="UP000607197"/>
    </source>
</evidence>
<dbReference type="EMBL" id="BMPG01000001">
    <property type="protein sequence ID" value="GGL56233.1"/>
    <property type="molecule type" value="Genomic_DNA"/>
</dbReference>
<proteinExistence type="predicted"/>
<keyword evidence="2" id="KW-1185">Reference proteome</keyword>
<dbReference type="AlphaFoldDB" id="A0A830F2H8"/>
<sequence length="98" mass="10155">MSEIHATLRGSMLGLVDQTMTTAGEMGPKLSAHDVDWTYIAGAAFVVSPLEQHLDRLLAVALVGGADVALCEVGHPRVGVVVSDVGGVAAFEFLPDVP</sequence>
<organism evidence="1 2">
    <name type="scientific">Halocalculus aciditolerans</name>
    <dbReference type="NCBI Taxonomy" id="1383812"/>
    <lineage>
        <taxon>Archaea</taxon>
        <taxon>Methanobacteriati</taxon>
        <taxon>Methanobacteriota</taxon>
        <taxon>Stenosarchaea group</taxon>
        <taxon>Halobacteria</taxon>
        <taxon>Halobacteriales</taxon>
        <taxon>Halobacteriaceae</taxon>
        <taxon>Halocalculus</taxon>
    </lineage>
</organism>
<comment type="caution">
    <text evidence="1">The sequence shown here is derived from an EMBL/GenBank/DDBJ whole genome shotgun (WGS) entry which is preliminary data.</text>
</comment>
<accession>A0A830F2H8</accession>
<reference evidence="1" key="2">
    <citation type="submission" date="2020-09" db="EMBL/GenBank/DDBJ databases">
        <authorList>
            <person name="Sun Q."/>
            <person name="Ohkuma M."/>
        </authorList>
    </citation>
    <scope>NUCLEOTIDE SEQUENCE</scope>
    <source>
        <strain evidence="1">JCM 19596</strain>
    </source>
</reference>
<dbReference type="Proteomes" id="UP000607197">
    <property type="component" value="Unassembled WGS sequence"/>
</dbReference>
<gene>
    <name evidence="1" type="ORF">GCM10009039_12980</name>
</gene>
<name>A0A830F2H8_9EURY</name>
<evidence type="ECO:0000313" key="1">
    <source>
        <dbReference type="EMBL" id="GGL56233.1"/>
    </source>
</evidence>
<reference evidence="1" key="1">
    <citation type="journal article" date="2014" name="Int. J. Syst. Evol. Microbiol.">
        <title>Complete genome sequence of Corynebacterium casei LMG S-19264T (=DSM 44701T), isolated from a smear-ripened cheese.</title>
        <authorList>
            <consortium name="US DOE Joint Genome Institute (JGI-PGF)"/>
            <person name="Walter F."/>
            <person name="Albersmeier A."/>
            <person name="Kalinowski J."/>
            <person name="Ruckert C."/>
        </authorList>
    </citation>
    <scope>NUCLEOTIDE SEQUENCE</scope>
    <source>
        <strain evidence="1">JCM 19596</strain>
    </source>
</reference>